<sequence length="187" mass="21444">MYNFMNNCVPAQLQISKSIFRWATNRLHSLKSYKKQWINSAISSVSRIDNGVTLIRIELAKRLQCGYKSTCEEQVAEVLKLVHSLQHMKIANEVETLDSQLYEPPMSFLKIIFGSTIKGRNTNNVGLKQLLIPSQEKEYIDEQCSGEWLKRLDANVGAIKQMFKSLTGNDEEALKMINSGEYFVYLE</sequence>
<keyword evidence="2" id="KW-1185">Reference proteome</keyword>
<organism evidence="1 2">
    <name type="scientific">Coptis chinensis</name>
    <dbReference type="NCBI Taxonomy" id="261450"/>
    <lineage>
        <taxon>Eukaryota</taxon>
        <taxon>Viridiplantae</taxon>
        <taxon>Streptophyta</taxon>
        <taxon>Embryophyta</taxon>
        <taxon>Tracheophyta</taxon>
        <taxon>Spermatophyta</taxon>
        <taxon>Magnoliopsida</taxon>
        <taxon>Ranunculales</taxon>
        <taxon>Ranunculaceae</taxon>
        <taxon>Coptidoideae</taxon>
        <taxon>Coptis</taxon>
    </lineage>
</organism>
<accession>A0A835IGX5</accession>
<evidence type="ECO:0000313" key="1">
    <source>
        <dbReference type="EMBL" id="KAF9617730.1"/>
    </source>
</evidence>
<dbReference type="AlphaFoldDB" id="A0A835IGX5"/>
<protein>
    <submittedName>
        <fullName evidence="1">Uncharacterized protein</fullName>
    </submittedName>
</protein>
<gene>
    <name evidence="1" type="ORF">IFM89_038230</name>
</gene>
<dbReference type="Proteomes" id="UP000631114">
    <property type="component" value="Unassembled WGS sequence"/>
</dbReference>
<proteinExistence type="predicted"/>
<name>A0A835IGX5_9MAGN</name>
<reference evidence="1 2" key="1">
    <citation type="submission" date="2020-10" db="EMBL/GenBank/DDBJ databases">
        <title>The Coptis chinensis genome and diversification of protoberbering-type alkaloids.</title>
        <authorList>
            <person name="Wang B."/>
            <person name="Shu S."/>
            <person name="Song C."/>
            <person name="Liu Y."/>
        </authorList>
    </citation>
    <scope>NUCLEOTIDE SEQUENCE [LARGE SCALE GENOMIC DNA]</scope>
    <source>
        <strain evidence="1">HL-2020</strain>
        <tissue evidence="1">Leaf</tissue>
    </source>
</reference>
<evidence type="ECO:0000313" key="2">
    <source>
        <dbReference type="Proteomes" id="UP000631114"/>
    </source>
</evidence>
<comment type="caution">
    <text evidence="1">The sequence shown here is derived from an EMBL/GenBank/DDBJ whole genome shotgun (WGS) entry which is preliminary data.</text>
</comment>
<dbReference type="OrthoDB" id="506498at2759"/>
<dbReference type="EMBL" id="JADFTS010000003">
    <property type="protein sequence ID" value="KAF9617730.1"/>
    <property type="molecule type" value="Genomic_DNA"/>
</dbReference>